<dbReference type="OrthoDB" id="2932645at2759"/>
<comment type="caution">
    <text evidence="1">The sequence shown here is derived from an EMBL/GenBank/DDBJ whole genome shotgun (WGS) entry which is preliminary data.</text>
</comment>
<protein>
    <submittedName>
        <fullName evidence="1">Uncharacterized protein</fullName>
    </submittedName>
</protein>
<organism evidence="1 2">
    <name type="scientific">Ephemerocybe angulata</name>
    <dbReference type="NCBI Taxonomy" id="980116"/>
    <lineage>
        <taxon>Eukaryota</taxon>
        <taxon>Fungi</taxon>
        <taxon>Dikarya</taxon>
        <taxon>Basidiomycota</taxon>
        <taxon>Agaricomycotina</taxon>
        <taxon>Agaricomycetes</taxon>
        <taxon>Agaricomycetidae</taxon>
        <taxon>Agaricales</taxon>
        <taxon>Agaricineae</taxon>
        <taxon>Psathyrellaceae</taxon>
        <taxon>Ephemerocybe</taxon>
    </lineage>
</organism>
<dbReference type="AlphaFoldDB" id="A0A8H5CEL0"/>
<reference evidence="1 2" key="1">
    <citation type="journal article" date="2020" name="ISME J.">
        <title>Uncovering the hidden diversity of litter-decomposition mechanisms in mushroom-forming fungi.</title>
        <authorList>
            <person name="Floudas D."/>
            <person name="Bentzer J."/>
            <person name="Ahren D."/>
            <person name="Johansson T."/>
            <person name="Persson P."/>
            <person name="Tunlid A."/>
        </authorList>
    </citation>
    <scope>NUCLEOTIDE SEQUENCE [LARGE SCALE GENOMIC DNA]</scope>
    <source>
        <strain evidence="1 2">CBS 175.51</strain>
    </source>
</reference>
<accession>A0A8H5CEL0</accession>
<evidence type="ECO:0000313" key="2">
    <source>
        <dbReference type="Proteomes" id="UP000541558"/>
    </source>
</evidence>
<gene>
    <name evidence="1" type="ORF">D9611_007901</name>
</gene>
<keyword evidence="2" id="KW-1185">Reference proteome</keyword>
<dbReference type="Proteomes" id="UP000541558">
    <property type="component" value="Unassembled WGS sequence"/>
</dbReference>
<name>A0A8H5CEL0_9AGAR</name>
<dbReference type="EMBL" id="JAACJK010000004">
    <property type="protein sequence ID" value="KAF5340367.1"/>
    <property type="molecule type" value="Genomic_DNA"/>
</dbReference>
<sequence>MAGSDLVFYDTEPESAFSTILVRPYEFERLMCFLILPNAPSRVVYDYVVALKDRFHGRSLEIEKRPSRAGFNAFEKIALKAGIVKTFFQIARDERRTMERVFTSYFAAECLWNLLTLGTPAERRQLGKELVEKHDVVDFCLTATTSAFFIVHRTVAMVGLRLLVTQGFLKDHLSVDKTSEITKALCGCMLTGPKLWIEQLRDPATTWQSMYCFGSVGAPTAKARRYAPRYYSMYQENAAWTVLELMFRYPVPEQDYYNQLIEHDPEVIDALLKVGTIQREPWYAQLEIDLRGVETLVLMLNLPAEMVPGIEIQVDDDCIRSRLEKRWEDLMKGIGLLTARPKWCQMILDVWNHIATESPDDIQDWLERAQDDYFAMEPYKSRDFIEIMTLRGCSRIAVQRLISTISFSSERQGNNLTDGDLLKLLGIGNSACQVIKTEHNLLGFQDESLVDAAEVIERQAEAFDKPNRADPVGKLDKNAEHVLQINDEGVTGPTCQLRLYVALAKRGLFEKVQQWNSIPAGVIPSTPTNLQKLKKWTSEEDVRRSLALSVERLFQRRQDGNKEVRDKKKFDFACFEYWSAAQLAAAIVEFDEVTNGKYQDLVVGVRKELVLNLGNAAEMALCLNYFDRALVFATASVRIAEPLTGDDALDINVIEKNRRRIDRAQAAIRQKRASN</sequence>
<evidence type="ECO:0000313" key="1">
    <source>
        <dbReference type="EMBL" id="KAF5340367.1"/>
    </source>
</evidence>
<proteinExistence type="predicted"/>